<dbReference type="PANTHER" id="PTHR30483:SF38">
    <property type="entry name" value="BLR7848 PROTEIN"/>
    <property type="match status" value="1"/>
</dbReference>
<evidence type="ECO:0000313" key="5">
    <source>
        <dbReference type="EMBL" id="KAA6123803.1"/>
    </source>
</evidence>
<proteinExistence type="inferred from homology"/>
<evidence type="ECO:0000256" key="1">
    <source>
        <dbReference type="ARBA" id="ARBA00010062"/>
    </source>
</evidence>
<evidence type="ECO:0000256" key="2">
    <source>
        <dbReference type="ARBA" id="ARBA00022729"/>
    </source>
</evidence>
<dbReference type="Gene3D" id="3.40.50.2300">
    <property type="match status" value="2"/>
</dbReference>
<dbReference type="CDD" id="cd06333">
    <property type="entry name" value="PBP1_ABC_RPA1789-like"/>
    <property type="match status" value="1"/>
</dbReference>
<dbReference type="InterPro" id="IPR006311">
    <property type="entry name" value="TAT_signal"/>
</dbReference>
<evidence type="ECO:0000313" key="6">
    <source>
        <dbReference type="Proteomes" id="UP000324324"/>
    </source>
</evidence>
<dbReference type="InterPro" id="IPR028082">
    <property type="entry name" value="Peripla_BP_I"/>
</dbReference>
<keyword evidence="6" id="KW-1185">Reference proteome</keyword>
<reference evidence="5 6" key="1">
    <citation type="submission" date="2019-09" db="EMBL/GenBank/DDBJ databases">
        <title>Isolation of a novel species in the genus Cupriavidus from patients with sepsis using whole genome sequencing.</title>
        <authorList>
            <person name="Kweon O.J."/>
            <person name="Lee M.-K."/>
        </authorList>
    </citation>
    <scope>NUCLEOTIDE SEQUENCE [LARGE SCALE GENOMIC DNA]</scope>
    <source>
        <strain evidence="5 6">MKL-01</strain>
    </source>
</reference>
<dbReference type="SUPFAM" id="SSF53822">
    <property type="entry name" value="Periplasmic binding protein-like I"/>
    <property type="match status" value="1"/>
</dbReference>
<feature type="domain" description="Leucine-binding protein" evidence="4">
    <location>
        <begin position="38"/>
        <end position="392"/>
    </location>
</feature>
<comment type="similarity">
    <text evidence="1">Belongs to the leucine-binding protein family.</text>
</comment>
<gene>
    <name evidence="5" type="ORF">F1599_12775</name>
</gene>
<sequence length="399" mass="42814">MPRSTLPRLRRSLRPVTLALAAVGAASALLSGTAHADIRVGIDVSTTGPAASIGIPSKNTILMWPATLGGQKAEYILLDDGSDPSAAVRNVRKLISEEKVDVIVGPNITPTALAALDAVSEGETPMVALAASAAIVEPQTDPKRRWAFKMPQNDSQMATVLTEHMSNHGVRTVGFIGFNDAYGESWWREFSKLAEVRKIRVVASERFSRNDTSVTGQVLKLMAANPDAILIAGAGTPSVLPQKTLGERGYKGKVYQTHGIATGEFLRMGGKDVEGTLFPTGPVVVARQLPDTHPVKKVALDFVTRYEAKYGADSITQFAGDAWGAWQLLDDAAKRALKTGAQPGTREFRQAMRTALETTANLTVPNGVLNLSPRDHQGFDQRSRVMGVIRNGKFSYAGQ</sequence>
<accession>A0A5M8AK58</accession>
<feature type="chain" id="PRO_5024419458" evidence="3">
    <location>
        <begin position="37"/>
        <end position="399"/>
    </location>
</feature>
<dbReference type="InterPro" id="IPR051010">
    <property type="entry name" value="BCAA_transport"/>
</dbReference>
<keyword evidence="2 3" id="KW-0732">Signal</keyword>
<dbReference type="EMBL" id="VWRN01000034">
    <property type="protein sequence ID" value="KAA6123803.1"/>
    <property type="molecule type" value="Genomic_DNA"/>
</dbReference>
<name>A0A5M8AK58_9BURK</name>
<comment type="caution">
    <text evidence="5">The sequence shown here is derived from an EMBL/GenBank/DDBJ whole genome shotgun (WGS) entry which is preliminary data.</text>
</comment>
<dbReference type="Pfam" id="PF13458">
    <property type="entry name" value="Peripla_BP_6"/>
    <property type="match status" value="1"/>
</dbReference>
<feature type="signal peptide" evidence="3">
    <location>
        <begin position="1"/>
        <end position="36"/>
    </location>
</feature>
<dbReference type="InterPro" id="IPR028081">
    <property type="entry name" value="Leu-bd"/>
</dbReference>
<evidence type="ECO:0000259" key="4">
    <source>
        <dbReference type="Pfam" id="PF13458"/>
    </source>
</evidence>
<dbReference type="PANTHER" id="PTHR30483">
    <property type="entry name" value="LEUCINE-SPECIFIC-BINDING PROTEIN"/>
    <property type="match status" value="1"/>
</dbReference>
<dbReference type="PROSITE" id="PS51318">
    <property type="entry name" value="TAT"/>
    <property type="match status" value="1"/>
</dbReference>
<organism evidence="5 6">
    <name type="scientific">Cupriavidus cauae</name>
    <dbReference type="NCBI Taxonomy" id="2608999"/>
    <lineage>
        <taxon>Bacteria</taxon>
        <taxon>Pseudomonadati</taxon>
        <taxon>Pseudomonadota</taxon>
        <taxon>Betaproteobacteria</taxon>
        <taxon>Burkholderiales</taxon>
        <taxon>Burkholderiaceae</taxon>
        <taxon>Cupriavidus</taxon>
    </lineage>
</organism>
<protein>
    <submittedName>
        <fullName evidence="5">ABC transporter substrate-binding protein</fullName>
    </submittedName>
</protein>
<dbReference type="Proteomes" id="UP000324324">
    <property type="component" value="Unassembled WGS sequence"/>
</dbReference>
<evidence type="ECO:0000256" key="3">
    <source>
        <dbReference type="SAM" id="SignalP"/>
    </source>
</evidence>
<dbReference type="RefSeq" id="WP_150083334.1">
    <property type="nucleotide sequence ID" value="NZ_VWRN01000034.1"/>
</dbReference>
<dbReference type="AlphaFoldDB" id="A0A5M8AK58"/>